<dbReference type="GO" id="GO:0005840">
    <property type="term" value="C:ribosome"/>
    <property type="evidence" value="ECO:0007669"/>
    <property type="project" value="InterPro"/>
</dbReference>
<dbReference type="Proteomes" id="UP000327493">
    <property type="component" value="Unassembled WGS sequence"/>
</dbReference>
<keyword evidence="4" id="KW-1185">Reference proteome</keyword>
<organism evidence="3 4">
    <name type="scientific">Etheostoma spectabile</name>
    <name type="common">orangethroat darter</name>
    <dbReference type="NCBI Taxonomy" id="54343"/>
    <lineage>
        <taxon>Eukaryota</taxon>
        <taxon>Metazoa</taxon>
        <taxon>Chordata</taxon>
        <taxon>Craniata</taxon>
        <taxon>Vertebrata</taxon>
        <taxon>Euteleostomi</taxon>
        <taxon>Actinopterygii</taxon>
        <taxon>Neopterygii</taxon>
        <taxon>Teleostei</taxon>
        <taxon>Neoteleostei</taxon>
        <taxon>Acanthomorphata</taxon>
        <taxon>Eupercaria</taxon>
        <taxon>Perciformes</taxon>
        <taxon>Percoidei</taxon>
        <taxon>Percidae</taxon>
        <taxon>Etheostomatinae</taxon>
        <taxon>Etheostoma</taxon>
    </lineage>
</organism>
<evidence type="ECO:0000313" key="3">
    <source>
        <dbReference type="EMBL" id="KAA8578203.1"/>
    </source>
</evidence>
<evidence type="ECO:0000313" key="4">
    <source>
        <dbReference type="Proteomes" id="UP000327493"/>
    </source>
</evidence>
<dbReference type="Gene3D" id="2.30.30.30">
    <property type="match status" value="1"/>
</dbReference>
<dbReference type="GO" id="GO:0006412">
    <property type="term" value="P:translation"/>
    <property type="evidence" value="ECO:0007669"/>
    <property type="project" value="InterPro"/>
</dbReference>
<sequence>MPFKCMQLTDYVIKVPHSARQKFVRRAWERPKSIRSGHKAAGPRRSRQDRRGPKCLTLTATR</sequence>
<reference evidence="3 4" key="1">
    <citation type="submission" date="2019-08" db="EMBL/GenBank/DDBJ databases">
        <title>A chromosome-level genome assembly, high-density linkage maps, and genome scans reveal the genomic architecture of hybrid incompatibilities underlying speciation via character displacement in darters (Percidae: Etheostominae).</title>
        <authorList>
            <person name="Moran R.L."/>
            <person name="Catchen J.M."/>
            <person name="Fuller R.C."/>
        </authorList>
    </citation>
    <scope>NUCLEOTIDE SEQUENCE [LARGE SCALE GENOMIC DNA]</scope>
    <source>
        <strain evidence="3">EspeVRDwgs_2016</strain>
        <tissue evidence="3">Muscle</tissue>
    </source>
</reference>
<dbReference type="GO" id="GO:0003735">
    <property type="term" value="F:structural constituent of ribosome"/>
    <property type="evidence" value="ECO:0007669"/>
    <property type="project" value="InterPro"/>
</dbReference>
<dbReference type="InterPro" id="IPR002784">
    <property type="entry name" value="Ribosomal_eL14_dom"/>
</dbReference>
<feature type="compositionally biased region" description="Basic residues" evidence="1">
    <location>
        <begin position="33"/>
        <end position="48"/>
    </location>
</feature>
<dbReference type="EMBL" id="VOFY01000993">
    <property type="protein sequence ID" value="KAA8578203.1"/>
    <property type="molecule type" value="Genomic_DNA"/>
</dbReference>
<accession>A0A5J5CAH2</accession>
<dbReference type="InterPro" id="IPR014722">
    <property type="entry name" value="Rib_uL2_dom2"/>
</dbReference>
<proteinExistence type="predicted"/>
<gene>
    <name evidence="3" type="ORF">FQN60_003427</name>
</gene>
<protein>
    <recommendedName>
        <fullName evidence="2">Large ribosomal subunit protein eL14 domain-containing protein</fullName>
    </recommendedName>
</protein>
<evidence type="ECO:0000259" key="2">
    <source>
        <dbReference type="Pfam" id="PF01929"/>
    </source>
</evidence>
<evidence type="ECO:0000256" key="1">
    <source>
        <dbReference type="SAM" id="MobiDB-lite"/>
    </source>
</evidence>
<name>A0A5J5CAH2_9PERO</name>
<dbReference type="AlphaFoldDB" id="A0A5J5CAH2"/>
<dbReference type="Pfam" id="PF01929">
    <property type="entry name" value="Ribosomal_L14e"/>
    <property type="match status" value="1"/>
</dbReference>
<comment type="caution">
    <text evidence="3">The sequence shown here is derived from an EMBL/GenBank/DDBJ whole genome shotgun (WGS) entry which is preliminary data.</text>
</comment>
<feature type="domain" description="Large ribosomal subunit protein eL14" evidence="2">
    <location>
        <begin position="1"/>
        <end position="32"/>
    </location>
</feature>
<feature type="region of interest" description="Disordered" evidence="1">
    <location>
        <begin position="29"/>
        <end position="62"/>
    </location>
</feature>